<feature type="domain" description="IBB" evidence="7">
    <location>
        <begin position="1"/>
        <end position="57"/>
    </location>
</feature>
<feature type="compositionally biased region" description="Basic residues" evidence="6">
    <location>
        <begin position="7"/>
        <end position="20"/>
    </location>
</feature>
<protein>
    <submittedName>
        <fullName evidence="8">Importin alpha</fullName>
    </submittedName>
</protein>
<feature type="region of interest" description="Disordered" evidence="6">
    <location>
        <begin position="1"/>
        <end position="31"/>
    </location>
</feature>
<accession>A0ABQ8YPF5</accession>
<evidence type="ECO:0000313" key="8">
    <source>
        <dbReference type="EMBL" id="KAJ6246329.1"/>
    </source>
</evidence>
<evidence type="ECO:0000256" key="5">
    <source>
        <dbReference type="PROSITE-ProRule" id="PRU00561"/>
    </source>
</evidence>
<keyword evidence="3" id="KW-0653">Protein transport</keyword>
<dbReference type="Pfam" id="PF01749">
    <property type="entry name" value="IBB"/>
    <property type="match status" value="1"/>
</dbReference>
<evidence type="ECO:0000256" key="6">
    <source>
        <dbReference type="SAM" id="MobiDB-lite"/>
    </source>
</evidence>
<dbReference type="EMBL" id="JAOAOG010000136">
    <property type="protein sequence ID" value="KAJ6246329.1"/>
    <property type="molecule type" value="Genomic_DNA"/>
</dbReference>
<dbReference type="PANTHER" id="PTHR23316">
    <property type="entry name" value="IMPORTIN ALPHA"/>
    <property type="match status" value="1"/>
</dbReference>
<comment type="caution">
    <text evidence="8">The sequence shown here is derived from an EMBL/GenBank/DDBJ whole genome shotgun (WGS) entry which is preliminary data.</text>
</comment>
<evidence type="ECO:0000256" key="1">
    <source>
        <dbReference type="ARBA" id="ARBA00010394"/>
    </source>
</evidence>
<dbReference type="Gene3D" id="1.25.10.10">
    <property type="entry name" value="Leucine-rich Repeat Variant"/>
    <property type="match status" value="2"/>
</dbReference>
<keyword evidence="9" id="KW-1185">Reference proteome</keyword>
<gene>
    <name evidence="8" type="ORF">M0813_19469</name>
</gene>
<dbReference type="Proteomes" id="UP001150062">
    <property type="component" value="Unassembled WGS sequence"/>
</dbReference>
<dbReference type="InterPro" id="IPR002652">
    <property type="entry name" value="Importin-a_IBB"/>
</dbReference>
<dbReference type="SUPFAM" id="SSF48371">
    <property type="entry name" value="ARM repeat"/>
    <property type="match status" value="2"/>
</dbReference>
<dbReference type="InterPro" id="IPR016024">
    <property type="entry name" value="ARM-type_fold"/>
</dbReference>
<evidence type="ECO:0000256" key="3">
    <source>
        <dbReference type="ARBA" id="ARBA00022927"/>
    </source>
</evidence>
<sequence>MSYFQNKLKRRQGRFKRKSTRSNSRDKRVKHTISLSKSKRDERLMKRRNIGKVLQSSNLNILNNQNNQDITDYIPTIEELPELVKGVNSNDTTTIKKSTQLIRKMLSVEDDPPVNEVLQTNVLSTFVSFLEGNDQFLQFESAWILSNICSGEHEECEFVVDLGIIPIFNELLKLEDPDIIEQSCWALSNISGDCIEYRDLILKQKGVIDNLINIIKSPSSNLDIIQNANWCLSNLCRGKPRPKFSKVGKAIPIFAHLINQNHQQLVIDACWGLSYLSDGNDLNINSVIDAGVIPKMVEFLGSTNPKIQTPALRVIGNVVTGDSIQTQRVLETDILDKFNNLLTHPRNQIKKEACWALSNIAAGTESQVQAVVESGVIKQLITVMQSSNRLIRQEAVWALSNAIYGGSNQQIIYCVEQGCLDEFIFFLDSPSSQVIKICLEAIEKILQVGEIQAERTAGQNPVIQAIQTLGGIEKIEKLTNHKSKSIYKLSENIYETYFFEEDSDEDDEEDPDEENYNYYDQQEIDNTYTFSLRKVAAVNQQLPSLGMSNFQKKILKRKKGFKKKTNRNDSLNKRVHQMYSSSKNKREKLLSRKRNILPQNLLPKEEEIPLNEIPELIQTIAKGDEVEKELCVSDLKTIASSKNPPFEIFIENKLNEVLVDLLNNSQNESLIYDALWITVKISTSTNKQTNYLYQSGSLPALMKFINGKELISQEMSFVSLGNILNDSIECREEFLQKGYLDNIVSMYNEQHPKKIYQYATWLLAQVCRSLNENNQNTFLPLVTIFNNLLEQNDQQNIRLSCDGICYLMSQKKMYHKLIENRVFKKLINILNYLPLKNLKTSQSVLVTISQIFKVEQNKETVLQILGESDLLSTLQKIVEDTSNLYFEKKENQQEFQNTKSFKNLIPEILYILRRIIRNDTNIIHILINHDLILCILQFLQNNSQLLQAPELALDFCWFMAYFCKHGDDEQCLWILENGAISSISSILIFHKNDTNVLIPALLSINHLILFENQKIANFIEQYNCFDIIDPLSNHSNKQISSLSEEIIDGVFIIQGKLLFDENFQDENY</sequence>
<dbReference type="PROSITE" id="PS50176">
    <property type="entry name" value="ARM_REPEAT"/>
    <property type="match status" value="1"/>
</dbReference>
<dbReference type="SMART" id="SM00185">
    <property type="entry name" value="ARM"/>
    <property type="match status" value="10"/>
</dbReference>
<evidence type="ECO:0000259" key="7">
    <source>
        <dbReference type="PROSITE" id="PS51214"/>
    </source>
</evidence>
<dbReference type="InterPro" id="IPR011989">
    <property type="entry name" value="ARM-like"/>
</dbReference>
<reference evidence="8" key="1">
    <citation type="submission" date="2022-08" db="EMBL/GenBank/DDBJ databases">
        <title>Novel sulfate-reducing endosymbionts in the free-living metamonad Anaeramoeba.</title>
        <authorList>
            <person name="Jerlstrom-Hultqvist J."/>
            <person name="Cepicka I."/>
            <person name="Gallot-Lavallee L."/>
            <person name="Salas-Leiva D."/>
            <person name="Curtis B.A."/>
            <person name="Zahonova K."/>
            <person name="Pipaliya S."/>
            <person name="Dacks J."/>
            <person name="Roger A.J."/>
        </authorList>
    </citation>
    <scope>NUCLEOTIDE SEQUENCE</scope>
    <source>
        <strain evidence="8">Schooner1</strain>
    </source>
</reference>
<dbReference type="Pfam" id="PF16186">
    <property type="entry name" value="Arm_3"/>
    <property type="match status" value="1"/>
</dbReference>
<evidence type="ECO:0000256" key="4">
    <source>
        <dbReference type="PROSITE-ProRule" id="PRU00259"/>
    </source>
</evidence>
<feature type="repeat" description="ARM" evidence="4">
    <location>
        <begin position="206"/>
        <end position="235"/>
    </location>
</feature>
<keyword evidence="2 5" id="KW-0813">Transport</keyword>
<dbReference type="InterPro" id="IPR000225">
    <property type="entry name" value="Armadillo"/>
</dbReference>
<comment type="similarity">
    <text evidence="1">Belongs to the importin alpha family.</text>
</comment>
<evidence type="ECO:0000313" key="9">
    <source>
        <dbReference type="Proteomes" id="UP001150062"/>
    </source>
</evidence>
<dbReference type="PROSITE" id="PS51214">
    <property type="entry name" value="IBB"/>
    <property type="match status" value="1"/>
</dbReference>
<evidence type="ECO:0000256" key="2">
    <source>
        <dbReference type="ARBA" id="ARBA00022448"/>
    </source>
</evidence>
<name>A0ABQ8YPF5_9EUKA</name>
<dbReference type="Pfam" id="PF00514">
    <property type="entry name" value="Arm"/>
    <property type="match status" value="4"/>
</dbReference>
<feature type="region of interest" description="Disordered" evidence="6">
    <location>
        <begin position="563"/>
        <end position="586"/>
    </location>
</feature>
<dbReference type="InterPro" id="IPR032413">
    <property type="entry name" value="Arm_3"/>
</dbReference>
<proteinExistence type="inferred from homology"/>
<organism evidence="8 9">
    <name type="scientific">Anaeramoeba flamelloides</name>
    <dbReference type="NCBI Taxonomy" id="1746091"/>
    <lineage>
        <taxon>Eukaryota</taxon>
        <taxon>Metamonada</taxon>
        <taxon>Anaeramoebidae</taxon>
        <taxon>Anaeramoeba</taxon>
    </lineage>
</organism>